<protein>
    <submittedName>
        <fullName evidence="2">Uncharacterized protein</fullName>
    </submittedName>
</protein>
<gene>
    <name evidence="2" type="ORF">FCL54_19250</name>
</gene>
<accession>A0A5R9EYW8</accession>
<keyword evidence="3" id="KW-1185">Reference proteome</keyword>
<evidence type="ECO:0000313" key="3">
    <source>
        <dbReference type="Proteomes" id="UP000308230"/>
    </source>
</evidence>
<feature type="region of interest" description="Disordered" evidence="1">
    <location>
        <begin position="1"/>
        <end position="25"/>
    </location>
</feature>
<organism evidence="2 3">
    <name type="scientific">Exobacillus caeni</name>
    <dbReference type="NCBI Taxonomy" id="2574798"/>
    <lineage>
        <taxon>Bacteria</taxon>
        <taxon>Bacillati</taxon>
        <taxon>Bacillota</taxon>
        <taxon>Bacilli</taxon>
        <taxon>Bacillales</taxon>
        <taxon>Guptibacillaceae</taxon>
        <taxon>Exobacillus</taxon>
    </lineage>
</organism>
<dbReference type="RefSeq" id="WP_138128573.1">
    <property type="nucleotide sequence ID" value="NZ_SWLG01000018.1"/>
</dbReference>
<comment type="caution">
    <text evidence="2">The sequence shown here is derived from an EMBL/GenBank/DDBJ whole genome shotgun (WGS) entry which is preliminary data.</text>
</comment>
<dbReference type="OrthoDB" id="2475704at2"/>
<sequence>MKINSFTGYELEKEQSNSPEDSFTRSEVTFEVEKETKVLSILYVRYFEKKLNLHNNPVCTLNEKPVYIKDITALLALLKNPVLKNERRIYISEESEFKLLFEDITEERIKAILSDVSKTGWASLE</sequence>
<evidence type="ECO:0000256" key="1">
    <source>
        <dbReference type="SAM" id="MobiDB-lite"/>
    </source>
</evidence>
<dbReference type="EMBL" id="SWLG01000018">
    <property type="protein sequence ID" value="TLS35639.1"/>
    <property type="molecule type" value="Genomic_DNA"/>
</dbReference>
<reference evidence="2 3" key="1">
    <citation type="submission" date="2019-04" db="EMBL/GenBank/DDBJ databases">
        <title>Bacillus caeni sp. nov., a bacterium isolated from mangrove sediment.</title>
        <authorList>
            <person name="Huang H."/>
            <person name="Mo K."/>
            <person name="Hu Y."/>
        </authorList>
    </citation>
    <scope>NUCLEOTIDE SEQUENCE [LARGE SCALE GENOMIC DNA]</scope>
    <source>
        <strain evidence="2 3">HB172195</strain>
    </source>
</reference>
<dbReference type="AlphaFoldDB" id="A0A5R9EYW8"/>
<dbReference type="Proteomes" id="UP000308230">
    <property type="component" value="Unassembled WGS sequence"/>
</dbReference>
<evidence type="ECO:0000313" key="2">
    <source>
        <dbReference type="EMBL" id="TLS35639.1"/>
    </source>
</evidence>
<name>A0A5R9EYW8_9BACL</name>
<proteinExistence type="predicted"/>